<dbReference type="EMBL" id="CP013244">
    <property type="protein sequence ID" value="ANP48099.1"/>
    <property type="molecule type" value="Genomic_DNA"/>
</dbReference>
<dbReference type="SUPFAM" id="SSF64438">
    <property type="entry name" value="CNF1/YfiH-like putative cysteine hydrolases"/>
    <property type="match status" value="1"/>
</dbReference>
<dbReference type="KEGG" id="cbot:ATE48_14985"/>
<gene>
    <name evidence="11" type="ORF">ATE48_14985</name>
</gene>
<dbReference type="NCBIfam" id="TIGR00726">
    <property type="entry name" value="peptidoglycan editing factor PgeF"/>
    <property type="match status" value="1"/>
</dbReference>
<evidence type="ECO:0000256" key="9">
    <source>
        <dbReference type="ARBA" id="ARBA00049893"/>
    </source>
</evidence>
<dbReference type="Gene3D" id="3.60.140.10">
    <property type="entry name" value="CNF1/YfiH-like putative cysteine hydrolases"/>
    <property type="match status" value="1"/>
</dbReference>
<keyword evidence="4" id="KW-0479">Metal-binding</keyword>
<evidence type="ECO:0000256" key="2">
    <source>
        <dbReference type="ARBA" id="ARBA00007353"/>
    </source>
</evidence>
<dbReference type="AlphaFoldDB" id="A0A1B1ANF6"/>
<evidence type="ECO:0000256" key="1">
    <source>
        <dbReference type="ARBA" id="ARBA00000553"/>
    </source>
</evidence>
<comment type="similarity">
    <text evidence="2 10">Belongs to the purine nucleoside phosphorylase YfiH/LACC1 family.</text>
</comment>
<comment type="catalytic activity">
    <reaction evidence="7">
        <text>adenosine + H2O + H(+) = inosine + NH4(+)</text>
        <dbReference type="Rhea" id="RHEA:24408"/>
        <dbReference type="ChEBI" id="CHEBI:15377"/>
        <dbReference type="ChEBI" id="CHEBI:15378"/>
        <dbReference type="ChEBI" id="CHEBI:16335"/>
        <dbReference type="ChEBI" id="CHEBI:17596"/>
        <dbReference type="ChEBI" id="CHEBI:28938"/>
        <dbReference type="EC" id="3.5.4.4"/>
    </reaction>
    <physiologicalReaction direction="left-to-right" evidence="7">
        <dbReference type="Rhea" id="RHEA:24409"/>
    </physiologicalReaction>
</comment>
<sequence>MSTPPSSRANVLASVKHGFFGREGGVSKGIYASLNAGTGSNDDPANVLENRARIAATFSVDRDHLCGVHQVHSPTAVFIDAPWQGERPRADALVTTTPNLAISILTADCTPILFADANAKVIGAAHAGWRGAIGGVIENTVGMMEKHGASRANVAAAIGPTIHQSSYEVGPEFEAEFTTADPSFARFFVPGAGDRFHFDLPGFCASRLEAAGVTQIETLPLDTYAESTRLHSHRRSVHEKAGDYGRNCSVIMLSGD</sequence>
<dbReference type="FunCoup" id="A0A1B1ANF6">
    <property type="interactions" value="406"/>
</dbReference>
<protein>
    <recommendedName>
        <fullName evidence="10">Purine nucleoside phosphorylase</fullName>
    </recommendedName>
</protein>
<dbReference type="InterPro" id="IPR011324">
    <property type="entry name" value="Cytotoxic_necrot_fac-like_cat"/>
</dbReference>
<dbReference type="InterPro" id="IPR038371">
    <property type="entry name" value="Cu_polyphenol_OxRdtase_sf"/>
</dbReference>
<evidence type="ECO:0000256" key="8">
    <source>
        <dbReference type="ARBA" id="ARBA00048968"/>
    </source>
</evidence>
<keyword evidence="3" id="KW-0808">Transferase</keyword>
<organism evidence="11 12">
    <name type="scientific">Candidatus Viadribacter manganicus</name>
    <dbReference type="NCBI Taxonomy" id="1759059"/>
    <lineage>
        <taxon>Bacteria</taxon>
        <taxon>Pseudomonadati</taxon>
        <taxon>Pseudomonadota</taxon>
        <taxon>Alphaproteobacteria</taxon>
        <taxon>Hyphomonadales</taxon>
        <taxon>Hyphomonadaceae</taxon>
        <taxon>Candidatus Viadribacter</taxon>
    </lineage>
</organism>
<keyword evidence="6" id="KW-0862">Zinc</keyword>
<dbReference type="GO" id="GO:0017061">
    <property type="term" value="F:S-methyl-5-thioadenosine phosphorylase activity"/>
    <property type="evidence" value="ECO:0007669"/>
    <property type="project" value="UniProtKB-EC"/>
</dbReference>
<evidence type="ECO:0000256" key="3">
    <source>
        <dbReference type="ARBA" id="ARBA00022679"/>
    </source>
</evidence>
<evidence type="ECO:0000256" key="4">
    <source>
        <dbReference type="ARBA" id="ARBA00022723"/>
    </source>
</evidence>
<evidence type="ECO:0000256" key="10">
    <source>
        <dbReference type="RuleBase" id="RU361274"/>
    </source>
</evidence>
<dbReference type="STRING" id="1759059.ATE48_14985"/>
<dbReference type="PANTHER" id="PTHR30616">
    <property type="entry name" value="UNCHARACTERIZED PROTEIN YFIH"/>
    <property type="match status" value="1"/>
</dbReference>
<accession>A0A1B1ANF6</accession>
<evidence type="ECO:0000256" key="6">
    <source>
        <dbReference type="ARBA" id="ARBA00022833"/>
    </source>
</evidence>
<comment type="catalytic activity">
    <reaction evidence="1">
        <text>inosine + phosphate = alpha-D-ribose 1-phosphate + hypoxanthine</text>
        <dbReference type="Rhea" id="RHEA:27646"/>
        <dbReference type="ChEBI" id="CHEBI:17368"/>
        <dbReference type="ChEBI" id="CHEBI:17596"/>
        <dbReference type="ChEBI" id="CHEBI:43474"/>
        <dbReference type="ChEBI" id="CHEBI:57720"/>
        <dbReference type="EC" id="2.4.2.1"/>
    </reaction>
    <physiologicalReaction direction="left-to-right" evidence="1">
        <dbReference type="Rhea" id="RHEA:27647"/>
    </physiologicalReaction>
</comment>
<reference evidence="11 12" key="1">
    <citation type="submission" date="2015-11" db="EMBL/GenBank/DDBJ databases">
        <title>Whole-Genome Sequence of Candidatus Oderbacter manganicum from the National Park Lower Oder Valley, Germany.</title>
        <authorList>
            <person name="Braun B."/>
            <person name="Liere K."/>
            <person name="Szewzyk U."/>
        </authorList>
    </citation>
    <scope>NUCLEOTIDE SEQUENCE [LARGE SCALE GENOMIC DNA]</scope>
    <source>
        <strain evidence="11 12">OTSz_A_272</strain>
    </source>
</reference>
<name>A0A1B1ANF6_9PROT</name>
<evidence type="ECO:0000313" key="12">
    <source>
        <dbReference type="Proteomes" id="UP000092498"/>
    </source>
</evidence>
<keyword evidence="12" id="KW-1185">Reference proteome</keyword>
<evidence type="ECO:0000256" key="7">
    <source>
        <dbReference type="ARBA" id="ARBA00047989"/>
    </source>
</evidence>
<dbReference type="InParanoid" id="A0A1B1ANF6"/>
<evidence type="ECO:0000256" key="5">
    <source>
        <dbReference type="ARBA" id="ARBA00022801"/>
    </source>
</evidence>
<dbReference type="Proteomes" id="UP000092498">
    <property type="component" value="Chromosome"/>
</dbReference>
<dbReference type="PANTHER" id="PTHR30616:SF2">
    <property type="entry name" value="PURINE NUCLEOSIDE PHOSPHORYLASE LACC1"/>
    <property type="match status" value="1"/>
</dbReference>
<comment type="catalytic activity">
    <reaction evidence="8">
        <text>adenosine + phosphate = alpha-D-ribose 1-phosphate + adenine</text>
        <dbReference type="Rhea" id="RHEA:27642"/>
        <dbReference type="ChEBI" id="CHEBI:16335"/>
        <dbReference type="ChEBI" id="CHEBI:16708"/>
        <dbReference type="ChEBI" id="CHEBI:43474"/>
        <dbReference type="ChEBI" id="CHEBI:57720"/>
        <dbReference type="EC" id="2.4.2.1"/>
    </reaction>
    <physiologicalReaction direction="left-to-right" evidence="8">
        <dbReference type="Rhea" id="RHEA:27643"/>
    </physiologicalReaction>
</comment>
<dbReference type="CDD" id="cd16833">
    <property type="entry name" value="YfiH"/>
    <property type="match status" value="1"/>
</dbReference>
<dbReference type="GO" id="GO:0005507">
    <property type="term" value="F:copper ion binding"/>
    <property type="evidence" value="ECO:0007669"/>
    <property type="project" value="TreeGrafter"/>
</dbReference>
<dbReference type="Pfam" id="PF02578">
    <property type="entry name" value="Cu-oxidase_4"/>
    <property type="match status" value="1"/>
</dbReference>
<proteinExistence type="inferred from homology"/>
<evidence type="ECO:0000313" key="11">
    <source>
        <dbReference type="EMBL" id="ANP48099.1"/>
    </source>
</evidence>
<keyword evidence="5" id="KW-0378">Hydrolase</keyword>
<dbReference type="GO" id="GO:0016787">
    <property type="term" value="F:hydrolase activity"/>
    <property type="evidence" value="ECO:0007669"/>
    <property type="project" value="UniProtKB-KW"/>
</dbReference>
<dbReference type="InterPro" id="IPR003730">
    <property type="entry name" value="Cu_polyphenol_OxRdtase"/>
</dbReference>
<comment type="catalytic activity">
    <reaction evidence="9">
        <text>S-methyl-5'-thioadenosine + phosphate = 5-(methylsulfanyl)-alpha-D-ribose 1-phosphate + adenine</text>
        <dbReference type="Rhea" id="RHEA:11852"/>
        <dbReference type="ChEBI" id="CHEBI:16708"/>
        <dbReference type="ChEBI" id="CHEBI:17509"/>
        <dbReference type="ChEBI" id="CHEBI:43474"/>
        <dbReference type="ChEBI" id="CHEBI:58533"/>
        <dbReference type="EC" id="2.4.2.28"/>
    </reaction>
    <physiologicalReaction direction="left-to-right" evidence="9">
        <dbReference type="Rhea" id="RHEA:11853"/>
    </physiologicalReaction>
</comment>